<comment type="caution">
    <text evidence="2">The sequence shown here is derived from an EMBL/GenBank/DDBJ whole genome shotgun (WGS) entry which is preliminary data.</text>
</comment>
<name>A0ABD3HFA1_9MARC</name>
<sequence length="164" mass="18986">MVENIPSAPSNHFHVSHVDKDGNDVVLTQEEEDCWDFFWKSASQDFDRECRADPDFAPFVGKKFKDAERTLQVLSTPLSEYKVLLGEKVYAELEESRKKTITKGLYSDNMTVAADAYIMSYSEVMAAQKEMSITEKEMEEKRTPWSETEKSKRWKDMLADATRH</sequence>
<proteinExistence type="predicted"/>
<dbReference type="AlphaFoldDB" id="A0ABD3HFA1"/>
<dbReference type="EMBL" id="JBJQOH010000004">
    <property type="protein sequence ID" value="KAL3689142.1"/>
    <property type="molecule type" value="Genomic_DNA"/>
</dbReference>
<gene>
    <name evidence="2" type="ORF">R1sor_015451</name>
</gene>
<accession>A0ABD3HFA1</accession>
<evidence type="ECO:0000313" key="2">
    <source>
        <dbReference type="EMBL" id="KAL3689142.1"/>
    </source>
</evidence>
<keyword evidence="3" id="KW-1185">Reference proteome</keyword>
<reference evidence="2 3" key="1">
    <citation type="submission" date="2024-09" db="EMBL/GenBank/DDBJ databases">
        <title>Chromosome-scale assembly of Riccia sorocarpa.</title>
        <authorList>
            <person name="Paukszto L."/>
        </authorList>
    </citation>
    <scope>NUCLEOTIDE SEQUENCE [LARGE SCALE GENOMIC DNA]</scope>
    <source>
        <strain evidence="2">LP-2024</strain>
        <tissue evidence="2">Aerial parts of the thallus</tissue>
    </source>
</reference>
<organism evidence="2 3">
    <name type="scientific">Riccia sorocarpa</name>
    <dbReference type="NCBI Taxonomy" id="122646"/>
    <lineage>
        <taxon>Eukaryota</taxon>
        <taxon>Viridiplantae</taxon>
        <taxon>Streptophyta</taxon>
        <taxon>Embryophyta</taxon>
        <taxon>Marchantiophyta</taxon>
        <taxon>Marchantiopsida</taxon>
        <taxon>Marchantiidae</taxon>
        <taxon>Marchantiales</taxon>
        <taxon>Ricciaceae</taxon>
        <taxon>Riccia</taxon>
    </lineage>
</organism>
<dbReference type="Proteomes" id="UP001633002">
    <property type="component" value="Unassembled WGS sequence"/>
</dbReference>
<evidence type="ECO:0000313" key="3">
    <source>
        <dbReference type="Proteomes" id="UP001633002"/>
    </source>
</evidence>
<evidence type="ECO:0000256" key="1">
    <source>
        <dbReference type="SAM" id="MobiDB-lite"/>
    </source>
</evidence>
<feature type="region of interest" description="Disordered" evidence="1">
    <location>
        <begin position="134"/>
        <end position="164"/>
    </location>
</feature>
<protein>
    <submittedName>
        <fullName evidence="2">Uncharacterized protein</fullName>
    </submittedName>
</protein>